<dbReference type="Pfam" id="PF00149">
    <property type="entry name" value="Metallophos"/>
    <property type="match status" value="1"/>
</dbReference>
<proteinExistence type="inferred from homology"/>
<comment type="catalytic activity">
    <reaction evidence="8">
        <text>P(1),P(4)-bis(5'-adenosyl) tetraphosphate + H2O = 2 ADP + 2 H(+)</text>
        <dbReference type="Rhea" id="RHEA:24252"/>
        <dbReference type="ChEBI" id="CHEBI:15377"/>
        <dbReference type="ChEBI" id="CHEBI:15378"/>
        <dbReference type="ChEBI" id="CHEBI:58141"/>
        <dbReference type="ChEBI" id="CHEBI:456216"/>
        <dbReference type="EC" id="3.6.1.41"/>
    </reaction>
</comment>
<evidence type="ECO:0000259" key="9">
    <source>
        <dbReference type="Pfam" id="PF00149"/>
    </source>
</evidence>
<dbReference type="PANTHER" id="PTHR40942:SF4">
    <property type="entry name" value="CYTOCHROME C5"/>
    <property type="match status" value="1"/>
</dbReference>
<evidence type="ECO:0000256" key="7">
    <source>
        <dbReference type="ARBA" id="ARBA00033210"/>
    </source>
</evidence>
<dbReference type="AlphaFoldDB" id="A0A3B1A5D7"/>
<feature type="domain" description="Calcineurin-like phosphoesterase" evidence="9">
    <location>
        <begin position="3"/>
        <end position="148"/>
    </location>
</feature>
<gene>
    <name evidence="10" type="ORF">MNBD_GAMMA16-1253</name>
</gene>
<accession>A0A3B1A5D7</accession>
<organism evidence="10">
    <name type="scientific">hydrothermal vent metagenome</name>
    <dbReference type="NCBI Taxonomy" id="652676"/>
    <lineage>
        <taxon>unclassified sequences</taxon>
        <taxon>metagenomes</taxon>
        <taxon>ecological metagenomes</taxon>
    </lineage>
</organism>
<dbReference type="InterPro" id="IPR029052">
    <property type="entry name" value="Metallo-depent_PP-like"/>
</dbReference>
<evidence type="ECO:0000256" key="6">
    <source>
        <dbReference type="ARBA" id="ARBA00032248"/>
    </source>
</evidence>
<name>A0A3B1A5D7_9ZZZZ</name>
<evidence type="ECO:0000256" key="3">
    <source>
        <dbReference type="ARBA" id="ARBA00012506"/>
    </source>
</evidence>
<dbReference type="NCBIfam" id="TIGR00668">
    <property type="entry name" value="apaH"/>
    <property type="match status" value="1"/>
</dbReference>
<keyword evidence="4 10" id="KW-0378">Hydrolase</keyword>
<dbReference type="SUPFAM" id="SSF56300">
    <property type="entry name" value="Metallo-dependent phosphatases"/>
    <property type="match status" value="1"/>
</dbReference>
<comment type="function">
    <text evidence="1">Hydrolyzes diadenosine 5',5'''-P1,P4-tetraphosphate to yield ADP.</text>
</comment>
<dbReference type="EMBL" id="UOFO01000140">
    <property type="protein sequence ID" value="VAW88116.1"/>
    <property type="molecule type" value="Genomic_DNA"/>
</dbReference>
<evidence type="ECO:0000256" key="5">
    <source>
        <dbReference type="ARBA" id="ARBA00031248"/>
    </source>
</evidence>
<dbReference type="HAMAP" id="MF_00199">
    <property type="entry name" value="ApaH"/>
    <property type="match status" value="1"/>
</dbReference>
<evidence type="ECO:0000256" key="2">
    <source>
        <dbReference type="ARBA" id="ARBA00005419"/>
    </source>
</evidence>
<dbReference type="GO" id="GO:0008803">
    <property type="term" value="F:bis(5'-nucleosyl)-tetraphosphatase (symmetrical) activity"/>
    <property type="evidence" value="ECO:0007669"/>
    <property type="project" value="UniProtKB-EC"/>
</dbReference>
<comment type="similarity">
    <text evidence="2">Belongs to the Ap4A hydrolase family.</text>
</comment>
<dbReference type="Gene3D" id="3.60.21.10">
    <property type="match status" value="1"/>
</dbReference>
<reference evidence="10" key="1">
    <citation type="submission" date="2018-06" db="EMBL/GenBank/DDBJ databases">
        <authorList>
            <person name="Zhirakovskaya E."/>
        </authorList>
    </citation>
    <scope>NUCLEOTIDE SEQUENCE</scope>
</reference>
<dbReference type="InterPro" id="IPR004843">
    <property type="entry name" value="Calcineurin-like_PHP"/>
</dbReference>
<dbReference type="PIRSF" id="PIRSF000903">
    <property type="entry name" value="B5n-ttraPtase_sm"/>
    <property type="match status" value="1"/>
</dbReference>
<dbReference type="InterPro" id="IPR004617">
    <property type="entry name" value="ApaH"/>
</dbReference>
<evidence type="ECO:0000256" key="8">
    <source>
        <dbReference type="ARBA" id="ARBA00049417"/>
    </source>
</evidence>
<evidence type="ECO:0000256" key="4">
    <source>
        <dbReference type="ARBA" id="ARBA00022801"/>
    </source>
</evidence>
<evidence type="ECO:0000256" key="1">
    <source>
        <dbReference type="ARBA" id="ARBA00003413"/>
    </source>
</evidence>
<evidence type="ECO:0000313" key="10">
    <source>
        <dbReference type="EMBL" id="VAW88116.1"/>
    </source>
</evidence>
<dbReference type="NCBIfam" id="NF001204">
    <property type="entry name" value="PRK00166.1"/>
    <property type="match status" value="1"/>
</dbReference>
<sequence length="275" mass="31130">MAVYSIGDVQGCYDDLCRLLDLIAFDPAQDQLWFAGDLVNRGPQSVEVLRFVKDLGAHAVTVLGNHDLHLLAVAYGESKQRKHDTFADVLHADDRDELLTWLRHQPLAHYSDERDVLMVHAGVAPQWTLAQLLSYAAEVETALRGDDYITFFNHMYGDQPEMWNENLQSWPRLRFITNTVTRLRYCERQGRQALSEKGPLGSQAEGLMPWYDVPDRNCRDHTILFGHWAALGAGQQQQNVFSLDSGCAWGGTITALCLDSFEYHSTPCLMVSRDC</sequence>
<protein>
    <recommendedName>
        <fullName evidence="3">bis(5'-nucleosyl)-tetraphosphatase (symmetrical)</fullName>
        <ecNumber evidence="3">3.6.1.41</ecNumber>
    </recommendedName>
    <alternativeName>
        <fullName evidence="6">Ap4A hydrolase</fullName>
    </alternativeName>
    <alternativeName>
        <fullName evidence="5">Diadenosine 5',5'''-P1,P4-tetraphosphate pyrophosphohydrolase</fullName>
    </alternativeName>
    <alternativeName>
        <fullName evidence="7">Diadenosine tetraphosphatase</fullName>
    </alternativeName>
</protein>
<dbReference type="CDD" id="cd07422">
    <property type="entry name" value="MPP_ApaH"/>
    <property type="match status" value="1"/>
</dbReference>
<dbReference type="EC" id="3.6.1.41" evidence="3"/>
<dbReference type="PANTHER" id="PTHR40942">
    <property type="match status" value="1"/>
</dbReference>